<proteinExistence type="predicted"/>
<evidence type="ECO:0000313" key="3">
    <source>
        <dbReference type="Proteomes" id="UP000076532"/>
    </source>
</evidence>
<feature type="region of interest" description="Disordered" evidence="1">
    <location>
        <begin position="171"/>
        <end position="297"/>
    </location>
</feature>
<evidence type="ECO:0000313" key="2">
    <source>
        <dbReference type="EMBL" id="KZP12148.1"/>
    </source>
</evidence>
<organism evidence="2 3">
    <name type="scientific">Athelia psychrophila</name>
    <dbReference type="NCBI Taxonomy" id="1759441"/>
    <lineage>
        <taxon>Eukaryota</taxon>
        <taxon>Fungi</taxon>
        <taxon>Dikarya</taxon>
        <taxon>Basidiomycota</taxon>
        <taxon>Agaricomycotina</taxon>
        <taxon>Agaricomycetes</taxon>
        <taxon>Agaricomycetidae</taxon>
        <taxon>Atheliales</taxon>
        <taxon>Atheliaceae</taxon>
        <taxon>Athelia</taxon>
    </lineage>
</organism>
<feature type="compositionally biased region" description="Low complexity" evidence="1">
    <location>
        <begin position="250"/>
        <end position="266"/>
    </location>
</feature>
<reference evidence="2 3" key="1">
    <citation type="journal article" date="2016" name="Mol. Biol. Evol.">
        <title>Comparative Genomics of Early-Diverging Mushroom-Forming Fungi Provides Insights into the Origins of Lignocellulose Decay Capabilities.</title>
        <authorList>
            <person name="Nagy L.G."/>
            <person name="Riley R."/>
            <person name="Tritt A."/>
            <person name="Adam C."/>
            <person name="Daum C."/>
            <person name="Floudas D."/>
            <person name="Sun H."/>
            <person name="Yadav J.S."/>
            <person name="Pangilinan J."/>
            <person name="Larsson K.H."/>
            <person name="Matsuura K."/>
            <person name="Barry K."/>
            <person name="Labutti K."/>
            <person name="Kuo R."/>
            <person name="Ohm R.A."/>
            <person name="Bhattacharya S.S."/>
            <person name="Shirouzu T."/>
            <person name="Yoshinaga Y."/>
            <person name="Martin F.M."/>
            <person name="Grigoriev I.V."/>
            <person name="Hibbett D.S."/>
        </authorList>
    </citation>
    <scope>NUCLEOTIDE SEQUENCE [LARGE SCALE GENOMIC DNA]</scope>
    <source>
        <strain evidence="2 3">CBS 109695</strain>
    </source>
</reference>
<accession>A0A166B0F8</accession>
<dbReference type="AlphaFoldDB" id="A0A166B0F8"/>
<name>A0A166B0F8_9AGAM</name>
<sequence length="297" mass="29965">MGWAGKRSSVYPRIWLERRSAASVTGVKPAYGLFLTDGGAGGLVAGWTVATSPWVEGGARDRSRADGKEEVVQVKVKCKVVLLQVAGKGEKTAAEPRAALAPLVKRLSATIAYPTRGGESNGVNYRPGRRTRSPRWTFQVLLTLGEGEAKAERKETRLLFGGTRSTVTGYQSPIAITSRRGHGARGGDADAAGRTRARRGGSAGGGALAATGGTRAGGGRGGARARDSNSDGEEATASDEASDVHGHGGAAARVSASSAGARAGDAVEGGGGGVDAGAADPGSRGSRRTCGIPGATE</sequence>
<protein>
    <submittedName>
        <fullName evidence="2">Uncharacterized protein</fullName>
    </submittedName>
</protein>
<dbReference type="Proteomes" id="UP000076532">
    <property type="component" value="Unassembled WGS sequence"/>
</dbReference>
<evidence type="ECO:0000256" key="1">
    <source>
        <dbReference type="SAM" id="MobiDB-lite"/>
    </source>
</evidence>
<dbReference type="EMBL" id="KV417651">
    <property type="protein sequence ID" value="KZP12148.1"/>
    <property type="molecule type" value="Genomic_DNA"/>
</dbReference>
<keyword evidence="3" id="KW-1185">Reference proteome</keyword>
<feature type="compositionally biased region" description="Acidic residues" evidence="1">
    <location>
        <begin position="230"/>
        <end position="241"/>
    </location>
</feature>
<gene>
    <name evidence="2" type="ORF">FIBSPDRAFT_898371</name>
</gene>